<dbReference type="Proteomes" id="UP001365542">
    <property type="component" value="Unassembled WGS sequence"/>
</dbReference>
<comment type="caution">
    <text evidence="1">The sequence shown here is derived from an EMBL/GenBank/DDBJ whole genome shotgun (WGS) entry which is preliminary data.</text>
</comment>
<gene>
    <name evidence="1" type="ORF">TWF694_009291</name>
</gene>
<evidence type="ECO:0000313" key="1">
    <source>
        <dbReference type="EMBL" id="KAK6540501.1"/>
    </source>
</evidence>
<keyword evidence="2" id="KW-1185">Reference proteome</keyword>
<proteinExistence type="predicted"/>
<dbReference type="SUPFAM" id="SSF48208">
    <property type="entry name" value="Six-hairpin glycosidases"/>
    <property type="match status" value="1"/>
</dbReference>
<organism evidence="1 2">
    <name type="scientific">Orbilia ellipsospora</name>
    <dbReference type="NCBI Taxonomy" id="2528407"/>
    <lineage>
        <taxon>Eukaryota</taxon>
        <taxon>Fungi</taxon>
        <taxon>Dikarya</taxon>
        <taxon>Ascomycota</taxon>
        <taxon>Pezizomycotina</taxon>
        <taxon>Orbiliomycetes</taxon>
        <taxon>Orbiliales</taxon>
        <taxon>Orbiliaceae</taxon>
        <taxon>Orbilia</taxon>
    </lineage>
</organism>
<dbReference type="InterPro" id="IPR008928">
    <property type="entry name" value="6-hairpin_glycosidase_sf"/>
</dbReference>
<dbReference type="PANTHER" id="PTHR47791">
    <property type="entry name" value="MEIOTICALLY UP-REGULATED GENE 191 PROTEIN"/>
    <property type="match status" value="1"/>
</dbReference>
<name>A0AAV9XG01_9PEZI</name>
<dbReference type="GO" id="GO:0005975">
    <property type="term" value="P:carbohydrate metabolic process"/>
    <property type="evidence" value="ECO:0007669"/>
    <property type="project" value="InterPro"/>
</dbReference>
<accession>A0AAV9XG01</accession>
<reference evidence="1 2" key="1">
    <citation type="submission" date="2019-10" db="EMBL/GenBank/DDBJ databases">
        <authorList>
            <person name="Palmer J.M."/>
        </authorList>
    </citation>
    <scope>NUCLEOTIDE SEQUENCE [LARGE SCALE GENOMIC DNA]</scope>
    <source>
        <strain evidence="1 2">TWF694</strain>
    </source>
</reference>
<dbReference type="AlphaFoldDB" id="A0AAV9XG01"/>
<dbReference type="EMBL" id="JAVHJO010000005">
    <property type="protein sequence ID" value="KAK6540501.1"/>
    <property type="molecule type" value="Genomic_DNA"/>
</dbReference>
<dbReference type="InterPro" id="IPR053169">
    <property type="entry name" value="MUG_Protein"/>
</dbReference>
<evidence type="ECO:0000313" key="2">
    <source>
        <dbReference type="Proteomes" id="UP001365542"/>
    </source>
</evidence>
<dbReference type="Gene3D" id="1.50.10.20">
    <property type="match status" value="2"/>
</dbReference>
<protein>
    <submittedName>
        <fullName evidence="1">Uncharacterized protein</fullName>
    </submittedName>
</protein>
<dbReference type="InterPro" id="IPR005198">
    <property type="entry name" value="Glyco_hydro_76"/>
</dbReference>
<sequence length="527" mass="60109">MYAIASSLSSMLSRVLGASTPSDNPFENETYKHEFISELREHTLELADNIWEEFWESDVDLFCNKRPSSETVPLGFYNGYTVWTFTIGLQSIIEAEKLSPSRYSDKIATAIETLQERYYNPEFKAYSAWLYSNGDSDVYYDDNAQIAIALTDTFLLLRDYKYLELARNLCRFLVTGWAEDDSSPGGIQWHVGDESPHTDRCCCSTAITGIALLRVANALRSHIKVLKNKPTPSRIQLSDEEKRSDWVALENGSEEVIEEIEKDIQSFLETAKNCGKWLVDTLWITDKDQKGDALTNLIADKLTHSYDSRWKRDDRTILSYNIGTTLQLLCLLYQESNLSKAYIDKNSELAENIHILAATSITPYKAIFNTSAPNPAKRVWADYPYFTHLLIEGLIVYTRTFPHHPKIKEVENTILHNVSFMKKHLSDTHNPLFYHRNLRLTHISPEKADEWNGIMGVMEKVSLDKTERVYDEPWEPIARTTMARTLLANGGVARGFALTVGELGRKKAVEDDTRRILTSASLVAGDW</sequence>
<dbReference type="PANTHER" id="PTHR47791:SF3">
    <property type="entry name" value="MEIOTICALLY UP-REGULATED GENE 191 PROTEIN"/>
    <property type="match status" value="1"/>
</dbReference>
<dbReference type="Pfam" id="PF03663">
    <property type="entry name" value="Glyco_hydro_76"/>
    <property type="match status" value="1"/>
</dbReference>